<sequence>MKSLKTNSAKPMTAKKLGVKVKAASANPAVKEVSSCCAGDGARFSKIFFGLILVLVGLFYLGRNLGFLPDINLNFQVIWPVLIILAGFLLVNRQSRISIIVGVFAALVFMLILTFVVNFSQVKTESDVEAVMPALRHVEKPAATSSVIQTDSLKLNNLTIEAVISSPLAIEGSARGTWFFEGSFPVKVLDESGQELGRGIAQAQSDWMTEDFVPFKATMMFTRPTSSVGSVVLENDNPSGLAQNDQKITVPIRF</sequence>
<evidence type="ECO:0000313" key="5">
    <source>
        <dbReference type="Proteomes" id="UP000182860"/>
    </source>
</evidence>
<accession>A0A1J4T7I0</accession>
<gene>
    <name evidence="4" type="ORF">AUJ35_03375</name>
</gene>
<comment type="caution">
    <text evidence="4">The sequence shown here is derived from an EMBL/GenBank/DDBJ whole genome shotgun (WGS) entry which is preliminary data.</text>
</comment>
<evidence type="ECO:0008006" key="6">
    <source>
        <dbReference type="Google" id="ProtNLM"/>
    </source>
</evidence>
<dbReference type="Proteomes" id="UP000182860">
    <property type="component" value="Unassembled WGS sequence"/>
</dbReference>
<evidence type="ECO:0000313" key="4">
    <source>
        <dbReference type="EMBL" id="OIO06789.1"/>
    </source>
</evidence>
<feature type="domain" description="LiaI-LiaF-like transmembrane region" evidence="3">
    <location>
        <begin position="47"/>
        <end position="90"/>
    </location>
</feature>
<reference evidence="4 5" key="1">
    <citation type="journal article" date="2016" name="Environ. Microbiol.">
        <title>Genomic resolution of a cold subsurface aquifer community provides metabolic insights for novel microbes adapted to high CO concentrations.</title>
        <authorList>
            <person name="Probst A.J."/>
            <person name="Castelle C.J."/>
            <person name="Singh A."/>
            <person name="Brown C.T."/>
            <person name="Anantharaman K."/>
            <person name="Sharon I."/>
            <person name="Hug L.A."/>
            <person name="Burstein D."/>
            <person name="Emerson J.B."/>
            <person name="Thomas B.C."/>
            <person name="Banfield J.F."/>
        </authorList>
    </citation>
    <scope>NUCLEOTIDE SEQUENCE [LARGE SCALE GENOMIC DNA]</scope>
    <source>
        <strain evidence="4">CG1_02_41_21</strain>
    </source>
</reference>
<feature type="domain" description="Bacterial spore germination immunoglobulin-like" evidence="2">
    <location>
        <begin position="162"/>
        <end position="239"/>
    </location>
</feature>
<feature type="transmembrane region" description="Helical" evidence="1">
    <location>
        <begin position="98"/>
        <end position="117"/>
    </location>
</feature>
<feature type="transmembrane region" description="Helical" evidence="1">
    <location>
        <begin position="44"/>
        <end position="61"/>
    </location>
</feature>
<protein>
    <recommendedName>
        <fullName evidence="6">Bacterial spore germination immunoglobulin-like domain-containing protein</fullName>
    </recommendedName>
</protein>
<keyword evidence="1" id="KW-0472">Membrane</keyword>
<feature type="transmembrane region" description="Helical" evidence="1">
    <location>
        <begin position="73"/>
        <end position="91"/>
    </location>
</feature>
<proteinExistence type="predicted"/>
<dbReference type="Pfam" id="PF10648">
    <property type="entry name" value="Gmad2"/>
    <property type="match status" value="1"/>
</dbReference>
<keyword evidence="1" id="KW-0812">Transmembrane</keyword>
<dbReference type="InterPro" id="IPR043726">
    <property type="entry name" value="LiaI-LiaF-like_TM1"/>
</dbReference>
<dbReference type="EMBL" id="MNUV01000061">
    <property type="protein sequence ID" value="OIO06789.1"/>
    <property type="molecule type" value="Genomic_DNA"/>
</dbReference>
<dbReference type="InterPro" id="IPR018911">
    <property type="entry name" value="Gmad2_Ig-like_dom"/>
</dbReference>
<evidence type="ECO:0000259" key="3">
    <source>
        <dbReference type="Pfam" id="PF18917"/>
    </source>
</evidence>
<name>A0A1J4T7I0_9BACT</name>
<evidence type="ECO:0000256" key="1">
    <source>
        <dbReference type="SAM" id="Phobius"/>
    </source>
</evidence>
<keyword evidence="1" id="KW-1133">Transmembrane helix</keyword>
<evidence type="ECO:0000259" key="2">
    <source>
        <dbReference type="Pfam" id="PF10648"/>
    </source>
</evidence>
<organism evidence="4 5">
    <name type="scientific">Candidatus Falkowbacteria bacterium CG1_02_41_21</name>
    <dbReference type="NCBI Taxonomy" id="1805147"/>
    <lineage>
        <taxon>Bacteria</taxon>
        <taxon>Candidatus Falkowiibacteriota</taxon>
    </lineage>
</organism>
<dbReference type="AlphaFoldDB" id="A0A1J4T7I0"/>
<dbReference type="Pfam" id="PF18917">
    <property type="entry name" value="LiaI-LiaF-like_TM1"/>
    <property type="match status" value="1"/>
</dbReference>